<proteinExistence type="predicted"/>
<dbReference type="OrthoDB" id="5236816at2759"/>
<feature type="region of interest" description="Disordered" evidence="1">
    <location>
        <begin position="1"/>
        <end position="42"/>
    </location>
</feature>
<name>X0KK56_FUSOX</name>
<feature type="region of interest" description="Disordered" evidence="1">
    <location>
        <begin position="90"/>
        <end position="109"/>
    </location>
</feature>
<dbReference type="EMBL" id="KK035253">
    <property type="protein sequence ID" value="EXM14004.1"/>
    <property type="molecule type" value="Genomic_DNA"/>
</dbReference>
<dbReference type="Proteomes" id="UP000030701">
    <property type="component" value="Unassembled WGS sequence"/>
</dbReference>
<feature type="compositionally biased region" description="Acidic residues" evidence="1">
    <location>
        <begin position="426"/>
        <end position="436"/>
    </location>
</feature>
<organism evidence="2">
    <name type="scientific">Fusarium oxysporum f. sp. vasinfectum 25433</name>
    <dbReference type="NCBI Taxonomy" id="1089449"/>
    <lineage>
        <taxon>Eukaryota</taxon>
        <taxon>Fungi</taxon>
        <taxon>Dikarya</taxon>
        <taxon>Ascomycota</taxon>
        <taxon>Pezizomycotina</taxon>
        <taxon>Sordariomycetes</taxon>
        <taxon>Hypocreomycetidae</taxon>
        <taxon>Hypocreales</taxon>
        <taxon>Nectriaceae</taxon>
        <taxon>Fusarium</taxon>
        <taxon>Fusarium oxysporum species complex</taxon>
    </lineage>
</organism>
<sequence length="455" mass="50640">MPPPQSSTSSTSPSRNGKGASLDTTPCTSQAPIVTGRKRRPQRIYRPAKNSLYDIFQQHAGTPLFVGPICWTDLHAQLLGAKWEELPPCDTPHPSAAPGAPPTRGHLSPSNTIIHLSNALTQILLPDPLHPILSSNAVKSVLNTLWPTPFNKPQYLPELHLYFGGRVYRDAVRAQLMWNYPSEEAKSSYSSFKSVSTRPAESFISTQSSPNYSPASLPMICYIDKTQLASVRNNLFRVASGPRRTWNEPVFRLQQLRARILVPSNSDHDAHFVGVFLGMAQKQFYPAPPVSGRRDSRISPGQGIPPSPNFHDIKLKIITHDIDKSEFIVYTGHITKEFLEKFHNPFEAPAGDDDAIVSGLKIEYTRVPIWPILGLRERLGKALGQEVVGSFNPNEIETWEKDPEKPDSKKRKLDTLSEGVNSAVDGDTEEDTEEESEIGRKKRFLKQDTPVGKTI</sequence>
<feature type="compositionally biased region" description="Low complexity" evidence="1">
    <location>
        <begin position="1"/>
        <end position="14"/>
    </location>
</feature>
<evidence type="ECO:0000256" key="1">
    <source>
        <dbReference type="SAM" id="MobiDB-lite"/>
    </source>
</evidence>
<dbReference type="HOGENOM" id="CLU_037039_1_0_1"/>
<dbReference type="AlphaFoldDB" id="X0KK56"/>
<reference evidence="2" key="1">
    <citation type="submission" date="2011-11" db="EMBL/GenBank/DDBJ databases">
        <title>The Genome Sequence of Fusarium oxysporum Cotton.</title>
        <authorList>
            <consortium name="The Broad Institute Genome Sequencing Platform"/>
            <person name="Ma L.-J."/>
            <person name="Gale L.R."/>
            <person name="Schwartz D.C."/>
            <person name="Zhou S."/>
            <person name="Corby-Kistler H."/>
            <person name="Young S.K."/>
            <person name="Zeng Q."/>
            <person name="Gargeya S."/>
            <person name="Fitzgerald M."/>
            <person name="Haas B."/>
            <person name="Abouelleil A."/>
            <person name="Alvarado L."/>
            <person name="Arachchi H.M."/>
            <person name="Berlin A."/>
            <person name="Brown A."/>
            <person name="Chapman S.B."/>
            <person name="Chen Z."/>
            <person name="Dunbar C."/>
            <person name="Freedman E."/>
            <person name="Gearin G."/>
            <person name="Goldberg J."/>
            <person name="Griggs A."/>
            <person name="Gujja S."/>
            <person name="Heiman D."/>
            <person name="Howarth C."/>
            <person name="Larson L."/>
            <person name="Lui A."/>
            <person name="MacDonald P.J.P."/>
            <person name="Montmayeur A."/>
            <person name="Murphy C."/>
            <person name="Neiman D."/>
            <person name="Pearson M."/>
            <person name="Priest M."/>
            <person name="Roberts A."/>
            <person name="Saif S."/>
            <person name="Shea T."/>
            <person name="Shenoy N."/>
            <person name="Sisk P."/>
            <person name="Stolte C."/>
            <person name="Sykes S."/>
            <person name="Wortman J."/>
            <person name="Nusbaum C."/>
            <person name="Birren B."/>
        </authorList>
    </citation>
    <scope>NUCLEOTIDE SEQUENCE [LARGE SCALE GENOMIC DNA]</scope>
    <source>
        <strain evidence="2">25433</strain>
    </source>
</reference>
<protein>
    <submittedName>
        <fullName evidence="2">Uncharacterized protein</fullName>
    </submittedName>
</protein>
<feature type="compositionally biased region" description="Basic and acidic residues" evidence="1">
    <location>
        <begin position="398"/>
        <end position="407"/>
    </location>
</feature>
<evidence type="ECO:0000313" key="2">
    <source>
        <dbReference type="EMBL" id="EXM14004.1"/>
    </source>
</evidence>
<feature type="region of interest" description="Disordered" evidence="1">
    <location>
        <begin position="394"/>
        <end position="455"/>
    </location>
</feature>
<gene>
    <name evidence="2" type="ORF">FOTG_17572</name>
</gene>
<accession>X0KK56</accession>
<reference evidence="2" key="2">
    <citation type="submission" date="2014-03" db="EMBL/GenBank/DDBJ databases">
        <title>The Genome Annotation of Fusarium oxysporum Cotton.</title>
        <authorList>
            <consortium name="The Broad Institute Genomics Platform"/>
            <person name="Ma L.-J."/>
            <person name="Corby-Kistler H."/>
            <person name="Broz K."/>
            <person name="Gale L.R."/>
            <person name="Jonkers W."/>
            <person name="O'Donnell K."/>
            <person name="Ploetz R."/>
            <person name="Steinberg C."/>
            <person name="Schwartz D.C."/>
            <person name="VanEtten H."/>
            <person name="Zhou S."/>
            <person name="Young S.K."/>
            <person name="Zeng Q."/>
            <person name="Gargeya S."/>
            <person name="Fitzgerald M."/>
            <person name="Abouelleil A."/>
            <person name="Alvarado L."/>
            <person name="Chapman S.B."/>
            <person name="Gainer-Dewar J."/>
            <person name="Goldberg J."/>
            <person name="Griggs A."/>
            <person name="Gujja S."/>
            <person name="Hansen M."/>
            <person name="Howarth C."/>
            <person name="Imamovic A."/>
            <person name="Ireland A."/>
            <person name="Larimer J."/>
            <person name="McCowan C."/>
            <person name="Murphy C."/>
            <person name="Pearson M."/>
            <person name="Poon T.W."/>
            <person name="Priest M."/>
            <person name="Roberts A."/>
            <person name="Saif S."/>
            <person name="Shea T."/>
            <person name="Sykes S."/>
            <person name="Wortman J."/>
            <person name="Nusbaum C."/>
            <person name="Birren B."/>
        </authorList>
    </citation>
    <scope>NUCLEOTIDE SEQUENCE</scope>
    <source>
        <strain evidence="2">25433</strain>
    </source>
</reference>
<feature type="compositionally biased region" description="Polar residues" evidence="1">
    <location>
        <begin position="22"/>
        <end position="32"/>
    </location>
</feature>